<dbReference type="InterPro" id="IPR020846">
    <property type="entry name" value="MFS_dom"/>
</dbReference>
<evidence type="ECO:0000256" key="3">
    <source>
        <dbReference type="ARBA" id="ARBA00022475"/>
    </source>
</evidence>
<feature type="transmembrane region" description="Helical" evidence="8">
    <location>
        <begin position="393"/>
        <end position="410"/>
    </location>
</feature>
<dbReference type="SUPFAM" id="SSF103473">
    <property type="entry name" value="MFS general substrate transporter"/>
    <property type="match status" value="1"/>
</dbReference>
<sequence length="517" mass="53798">MSRPRPGSGPDQPTDPLRAEPPGPAPEPPTRPAHDPRADPFTVPAPGPADASTERLTTGPDAPTRPTRGGTHGGTRRVPVDPGATTAQLPEGRTLRTRLAGLARSTFADTTPLRTPSYRRLWTAGIVTTIGAQMSVVAVPTQIYAMTDSSAYVGLTGAFGLVPLVVFGLWGGAIADAVDRRRMLLLTGTGIAITSLALWVVAASGVGNVWVVLVLFALQSSMLAMNQPARAAVIPRLIPAAQLPAANALNMTVMQLGAIVGPLLAGVLIPVVGLGTLYLLDAIFLLATIWATFRLPAVPPQATGERPRAGVRQIVDGFRYAALHKILLVSFLVDVIAMGFGMPRVVFPEISQTVFGDPPGGGLALGLLFAAIPIGMVAGGLFSGWLQRVSRQGVAVTVAICVWGLGVAAFGLTSSLWIAVIALAVAGAGDLVSSVYRSSMLQSVATDEMRGRMQGVFAVVVAGGPRLADLWHGPAAAAVGPGTAAWIGGLAVVVVTVAVVFRFREFWDYRVPLDARR</sequence>
<feature type="transmembrane region" description="Helical" evidence="8">
    <location>
        <begin position="318"/>
        <end position="342"/>
    </location>
</feature>
<dbReference type="Pfam" id="PF05977">
    <property type="entry name" value="MFS_3"/>
    <property type="match status" value="1"/>
</dbReference>
<dbReference type="EMBL" id="BAABIC010000011">
    <property type="protein sequence ID" value="GAA4694983.1"/>
    <property type="molecule type" value="Genomic_DNA"/>
</dbReference>
<evidence type="ECO:0000256" key="8">
    <source>
        <dbReference type="SAM" id="Phobius"/>
    </source>
</evidence>
<keyword evidence="5 8" id="KW-1133">Transmembrane helix</keyword>
<keyword evidence="6 8" id="KW-0472">Membrane</keyword>
<keyword evidence="4 8" id="KW-0812">Transmembrane</keyword>
<proteinExistence type="predicted"/>
<evidence type="ECO:0000256" key="7">
    <source>
        <dbReference type="SAM" id="MobiDB-lite"/>
    </source>
</evidence>
<feature type="transmembrane region" description="Helical" evidence="8">
    <location>
        <begin position="151"/>
        <end position="171"/>
    </location>
</feature>
<evidence type="ECO:0000256" key="4">
    <source>
        <dbReference type="ARBA" id="ARBA00022692"/>
    </source>
</evidence>
<keyword evidence="11" id="KW-1185">Reference proteome</keyword>
<dbReference type="InterPro" id="IPR036259">
    <property type="entry name" value="MFS_trans_sf"/>
</dbReference>
<evidence type="ECO:0000313" key="10">
    <source>
        <dbReference type="EMBL" id="GAA4694983.1"/>
    </source>
</evidence>
<feature type="transmembrane region" description="Helical" evidence="8">
    <location>
        <begin position="247"/>
        <end position="271"/>
    </location>
</feature>
<evidence type="ECO:0000313" key="11">
    <source>
        <dbReference type="Proteomes" id="UP001500325"/>
    </source>
</evidence>
<feature type="transmembrane region" description="Helical" evidence="8">
    <location>
        <begin position="362"/>
        <end position="386"/>
    </location>
</feature>
<comment type="subcellular location">
    <subcellularLocation>
        <location evidence="1">Cell inner membrane</location>
        <topology evidence="1">Multi-pass membrane protein</topology>
    </subcellularLocation>
</comment>
<protein>
    <submittedName>
        <fullName evidence="10">MFS transporter</fullName>
    </submittedName>
</protein>
<dbReference type="Gene3D" id="1.20.1250.20">
    <property type="entry name" value="MFS general substrate transporter like domains"/>
    <property type="match status" value="1"/>
</dbReference>
<feature type="transmembrane region" description="Helical" evidence="8">
    <location>
        <begin position="121"/>
        <end position="145"/>
    </location>
</feature>
<accession>A0ABP8WTZ1</accession>
<evidence type="ECO:0000256" key="1">
    <source>
        <dbReference type="ARBA" id="ARBA00004429"/>
    </source>
</evidence>
<keyword evidence="2" id="KW-0813">Transport</keyword>
<dbReference type="PANTHER" id="PTHR23513:SF9">
    <property type="entry name" value="ENTEROBACTIN EXPORTER ENTS"/>
    <property type="match status" value="1"/>
</dbReference>
<name>A0ABP8WTZ1_9PSEU</name>
<feature type="region of interest" description="Disordered" evidence="7">
    <location>
        <begin position="1"/>
        <end position="88"/>
    </location>
</feature>
<keyword evidence="3" id="KW-1003">Cell membrane</keyword>
<gene>
    <name evidence="10" type="ORF">GCM10023215_35830</name>
</gene>
<evidence type="ECO:0000259" key="9">
    <source>
        <dbReference type="PROSITE" id="PS50850"/>
    </source>
</evidence>
<evidence type="ECO:0000256" key="6">
    <source>
        <dbReference type="ARBA" id="ARBA00023136"/>
    </source>
</evidence>
<evidence type="ECO:0000256" key="2">
    <source>
        <dbReference type="ARBA" id="ARBA00022448"/>
    </source>
</evidence>
<feature type="domain" description="Major facilitator superfamily (MFS) profile" evidence="9">
    <location>
        <begin position="318"/>
        <end position="517"/>
    </location>
</feature>
<feature type="compositionally biased region" description="Pro residues" evidence="7">
    <location>
        <begin position="19"/>
        <end position="31"/>
    </location>
</feature>
<reference evidence="11" key="1">
    <citation type="journal article" date="2019" name="Int. J. Syst. Evol. Microbiol.">
        <title>The Global Catalogue of Microorganisms (GCM) 10K type strain sequencing project: providing services to taxonomists for standard genome sequencing and annotation.</title>
        <authorList>
            <consortium name="The Broad Institute Genomics Platform"/>
            <consortium name="The Broad Institute Genome Sequencing Center for Infectious Disease"/>
            <person name="Wu L."/>
            <person name="Ma J."/>
        </authorList>
    </citation>
    <scope>NUCLEOTIDE SEQUENCE [LARGE SCALE GENOMIC DNA]</scope>
    <source>
        <strain evidence="11">JCM 18055</strain>
    </source>
</reference>
<dbReference type="Proteomes" id="UP001500325">
    <property type="component" value="Unassembled WGS sequence"/>
</dbReference>
<evidence type="ECO:0000256" key="5">
    <source>
        <dbReference type="ARBA" id="ARBA00022989"/>
    </source>
</evidence>
<dbReference type="PANTHER" id="PTHR23513">
    <property type="entry name" value="INTEGRAL MEMBRANE EFFLUX PROTEIN-RELATED"/>
    <property type="match status" value="1"/>
</dbReference>
<organism evidence="10 11">
    <name type="scientific">Pseudonocardia yuanmonensis</name>
    <dbReference type="NCBI Taxonomy" id="1095914"/>
    <lineage>
        <taxon>Bacteria</taxon>
        <taxon>Bacillati</taxon>
        <taxon>Actinomycetota</taxon>
        <taxon>Actinomycetes</taxon>
        <taxon>Pseudonocardiales</taxon>
        <taxon>Pseudonocardiaceae</taxon>
        <taxon>Pseudonocardia</taxon>
    </lineage>
</organism>
<feature type="transmembrane region" description="Helical" evidence="8">
    <location>
        <begin position="484"/>
        <end position="503"/>
    </location>
</feature>
<dbReference type="InterPro" id="IPR010290">
    <property type="entry name" value="TM_effector"/>
</dbReference>
<comment type="caution">
    <text evidence="10">The sequence shown here is derived from an EMBL/GenBank/DDBJ whole genome shotgun (WGS) entry which is preliminary data.</text>
</comment>
<dbReference type="PROSITE" id="PS50850">
    <property type="entry name" value="MFS"/>
    <property type="match status" value="1"/>
</dbReference>
<dbReference type="CDD" id="cd06173">
    <property type="entry name" value="MFS_MefA_like"/>
    <property type="match status" value="1"/>
</dbReference>